<dbReference type="PRINTS" id="PR01415">
    <property type="entry name" value="ANKYRIN"/>
</dbReference>
<dbReference type="PROSITE" id="PS50297">
    <property type="entry name" value="ANK_REP_REGION"/>
    <property type="match status" value="6"/>
</dbReference>
<dbReference type="PANTHER" id="PTHR24133:SF40">
    <property type="entry name" value="ANKYRIN REPEAT DOMAIN 44"/>
    <property type="match status" value="1"/>
</dbReference>
<reference evidence="3 4" key="1">
    <citation type="submission" date="2024-07" db="EMBL/GenBank/DDBJ databases">
        <title>Section-level genome sequencing and comparative genomics of Aspergillus sections Usti and Cavernicolus.</title>
        <authorList>
            <consortium name="Lawrence Berkeley National Laboratory"/>
            <person name="Nybo J.L."/>
            <person name="Vesth T.C."/>
            <person name="Theobald S."/>
            <person name="Frisvad J.C."/>
            <person name="Larsen T.O."/>
            <person name="Kjaerboelling I."/>
            <person name="Rothschild-Mancinelli K."/>
            <person name="Lyhne E.K."/>
            <person name="Kogle M.E."/>
            <person name="Barry K."/>
            <person name="Clum A."/>
            <person name="Na H."/>
            <person name="Ledsgaard L."/>
            <person name="Lin J."/>
            <person name="Lipzen A."/>
            <person name="Kuo A."/>
            <person name="Riley R."/>
            <person name="Mondo S."/>
            <person name="LaButti K."/>
            <person name="Haridas S."/>
            <person name="Pangalinan J."/>
            <person name="Salamov A.A."/>
            <person name="Simmons B.A."/>
            <person name="Magnuson J.K."/>
            <person name="Chen J."/>
            <person name="Drula E."/>
            <person name="Henrissat B."/>
            <person name="Wiebenga A."/>
            <person name="Lubbers R.J."/>
            <person name="Gomes A.C."/>
            <person name="Makela M.R."/>
            <person name="Stajich J."/>
            <person name="Grigoriev I.V."/>
            <person name="Mortensen U.H."/>
            <person name="De vries R.P."/>
            <person name="Baker S.E."/>
            <person name="Andersen M.R."/>
        </authorList>
    </citation>
    <scope>NUCLEOTIDE SEQUENCE [LARGE SCALE GENOMIC DNA]</scope>
    <source>
        <strain evidence="3 4">CBS 600.67</strain>
    </source>
</reference>
<dbReference type="InterPro" id="IPR001810">
    <property type="entry name" value="F-box_dom"/>
</dbReference>
<proteinExistence type="predicted"/>
<dbReference type="PROSITE" id="PS50181">
    <property type="entry name" value="FBOX"/>
    <property type="match status" value="1"/>
</dbReference>
<name>A0ABR4J1T9_9EURO</name>
<evidence type="ECO:0000313" key="3">
    <source>
        <dbReference type="EMBL" id="KAL2833876.1"/>
    </source>
</evidence>
<dbReference type="InterPro" id="IPR002110">
    <property type="entry name" value="Ankyrin_rpt"/>
</dbReference>
<dbReference type="InterPro" id="IPR052391">
    <property type="entry name" value="E3_Ligase-Neurotoxin"/>
</dbReference>
<feature type="repeat" description="ANK" evidence="1">
    <location>
        <begin position="496"/>
        <end position="528"/>
    </location>
</feature>
<evidence type="ECO:0000313" key="4">
    <source>
        <dbReference type="Proteomes" id="UP001610335"/>
    </source>
</evidence>
<protein>
    <submittedName>
        <fullName evidence="3">Ankyrin repeat-containing domain protein</fullName>
    </submittedName>
</protein>
<feature type="repeat" description="ANK" evidence="1">
    <location>
        <begin position="535"/>
        <end position="567"/>
    </location>
</feature>
<evidence type="ECO:0000259" key="2">
    <source>
        <dbReference type="PROSITE" id="PS50181"/>
    </source>
</evidence>
<dbReference type="PROSITE" id="PS50088">
    <property type="entry name" value="ANK_REPEAT"/>
    <property type="match status" value="8"/>
</dbReference>
<dbReference type="InterPro" id="IPR036047">
    <property type="entry name" value="F-box-like_dom_sf"/>
</dbReference>
<keyword evidence="4" id="KW-1185">Reference proteome</keyword>
<gene>
    <name evidence="3" type="ORF">BDW59DRAFT_156677</name>
</gene>
<feature type="repeat" description="ANK" evidence="1">
    <location>
        <begin position="83"/>
        <end position="115"/>
    </location>
</feature>
<feature type="repeat" description="ANK" evidence="1">
    <location>
        <begin position="217"/>
        <end position="249"/>
    </location>
</feature>
<feature type="repeat" description="ANK" evidence="1">
    <location>
        <begin position="459"/>
        <end position="481"/>
    </location>
</feature>
<comment type="caution">
    <text evidence="3">The sequence shown here is derived from an EMBL/GenBank/DDBJ whole genome shotgun (WGS) entry which is preliminary data.</text>
</comment>
<evidence type="ECO:0000256" key="1">
    <source>
        <dbReference type="PROSITE-ProRule" id="PRU00023"/>
    </source>
</evidence>
<feature type="repeat" description="ANK" evidence="1">
    <location>
        <begin position="185"/>
        <end position="217"/>
    </location>
</feature>
<organism evidence="3 4">
    <name type="scientific">Aspergillus cavernicola</name>
    <dbReference type="NCBI Taxonomy" id="176166"/>
    <lineage>
        <taxon>Eukaryota</taxon>
        <taxon>Fungi</taxon>
        <taxon>Dikarya</taxon>
        <taxon>Ascomycota</taxon>
        <taxon>Pezizomycotina</taxon>
        <taxon>Eurotiomycetes</taxon>
        <taxon>Eurotiomycetidae</taxon>
        <taxon>Eurotiales</taxon>
        <taxon>Aspergillaceae</taxon>
        <taxon>Aspergillus</taxon>
        <taxon>Aspergillus subgen. Nidulantes</taxon>
    </lineage>
</organism>
<feature type="repeat" description="ANK" evidence="1">
    <location>
        <begin position="249"/>
        <end position="281"/>
    </location>
</feature>
<dbReference type="SUPFAM" id="SSF48403">
    <property type="entry name" value="Ankyrin repeat"/>
    <property type="match status" value="3"/>
</dbReference>
<dbReference type="Proteomes" id="UP001610335">
    <property type="component" value="Unassembled WGS sequence"/>
</dbReference>
<dbReference type="InterPro" id="IPR036770">
    <property type="entry name" value="Ankyrin_rpt-contain_sf"/>
</dbReference>
<dbReference type="EMBL" id="JBFXLS010000003">
    <property type="protein sequence ID" value="KAL2833876.1"/>
    <property type="molecule type" value="Genomic_DNA"/>
</dbReference>
<feature type="domain" description="F-box" evidence="2">
    <location>
        <begin position="1"/>
        <end position="45"/>
    </location>
</feature>
<accession>A0ABR4J1T9</accession>
<dbReference type="CDD" id="cd09917">
    <property type="entry name" value="F-box_SF"/>
    <property type="match status" value="1"/>
</dbReference>
<sequence length="735" mass="79815">MGLSDLPTEIILIIANQLPLHDLNSLSQTVKRFDAILSSLVYKVGAVHAGEETTPLIWAVKHQCLSVIEKLPEQGADPAIKADGTSAFHEAIGLSNEKVLELLLRTGVSPPQTDGSTPLKDAVLTHRVIILQMILDAFPGRYPDNEGEWSEAMDFAACWSNLGYCGMIQLLVEFGWDDWGRPEDSNTTPLYVAAREGHLELVELLLSYNSNVNTRGIHYTPLSNAVANRYIELVELLLKAGADVNDPGNGASPLYWAVIRQDIDIVELLLKAGADTNAPGEKGTAPLHYAVTHCDINIVEVLLKAGADVNALLLASGAHTEAHSDDPLNEAALAGHAGLIQPLVDAGFDINGTPAFYISALCIATLADHPGTMREILRCGADVNLMDTSQDHNGETALHMAARRQTIAVDELLRWEANVKACAATGISPPCCAGSSAAWIEIYNVLVSAGADITATDSLGRTPLHAAAREGNYSIFERLLKLYTENEHDYMAKCIRGHTVLEEAAKSGCRYILAMLVRRGVDVNCNNLPDHGKHRGAPAFHHAVQNGKVATTQYLLEKGADPLFLDVYGHTAMGWASLGKSGLTANAIRTHGYDSYTPTKPAERTVILKCSVVGLATRILTGDSKEYYKLGKCLQYLGDIPAASTAHAQDMKVLCDGCEKQIHLTTMQFTCTLCPEVYICGECMDRYKKGRLRIGLCEQHELIRINLSEYTFTDEEDVEGAQFGWLSNLITVYSS</sequence>
<dbReference type="Pfam" id="PF00023">
    <property type="entry name" value="Ank"/>
    <property type="match status" value="2"/>
</dbReference>
<dbReference type="SUPFAM" id="SSF81383">
    <property type="entry name" value="F-box domain"/>
    <property type="match status" value="1"/>
</dbReference>
<dbReference type="SMART" id="SM00248">
    <property type="entry name" value="ANK"/>
    <property type="match status" value="13"/>
</dbReference>
<dbReference type="PANTHER" id="PTHR24133">
    <property type="entry name" value="ANKYRIN DOMAIN-CONTAINING"/>
    <property type="match status" value="1"/>
</dbReference>
<feature type="repeat" description="ANK" evidence="1">
    <location>
        <begin position="282"/>
        <end position="311"/>
    </location>
</feature>
<dbReference type="Pfam" id="PF12796">
    <property type="entry name" value="Ank_2"/>
    <property type="match status" value="3"/>
</dbReference>
<keyword evidence="1" id="KW-0040">ANK repeat</keyword>
<dbReference type="Gene3D" id="1.25.40.20">
    <property type="entry name" value="Ankyrin repeat-containing domain"/>
    <property type="match status" value="5"/>
</dbReference>